<gene>
    <name evidence="2" type="ORF">B0I31_11544</name>
</gene>
<accession>A0A2P8I0X4</accession>
<dbReference type="InterPro" id="IPR009081">
    <property type="entry name" value="PP-bd_ACP"/>
</dbReference>
<dbReference type="Pfam" id="PF00550">
    <property type="entry name" value="PP-binding"/>
    <property type="match status" value="1"/>
</dbReference>
<dbReference type="Gene3D" id="1.10.1200.10">
    <property type="entry name" value="ACP-like"/>
    <property type="match status" value="1"/>
</dbReference>
<reference evidence="2 3" key="1">
    <citation type="submission" date="2018-03" db="EMBL/GenBank/DDBJ databases">
        <title>Genomic Encyclopedia of Type Strains, Phase III (KMG-III): the genomes of soil and plant-associated and newly described type strains.</title>
        <authorList>
            <person name="Whitman W."/>
        </authorList>
    </citation>
    <scope>NUCLEOTIDE SEQUENCE [LARGE SCALE GENOMIC DNA]</scope>
    <source>
        <strain evidence="2 3">CGMCC 4.7097</strain>
    </source>
</reference>
<evidence type="ECO:0000259" key="1">
    <source>
        <dbReference type="PROSITE" id="PS50075"/>
    </source>
</evidence>
<feature type="domain" description="Carrier" evidence="1">
    <location>
        <begin position="10"/>
        <end position="90"/>
    </location>
</feature>
<comment type="caution">
    <text evidence="2">The sequence shown here is derived from an EMBL/GenBank/DDBJ whole genome shotgun (WGS) entry which is preliminary data.</text>
</comment>
<keyword evidence="3" id="KW-1185">Reference proteome</keyword>
<evidence type="ECO:0000313" key="3">
    <source>
        <dbReference type="Proteomes" id="UP000241118"/>
    </source>
</evidence>
<name>A0A2P8I0X4_SACCR</name>
<dbReference type="Proteomes" id="UP000241118">
    <property type="component" value="Unassembled WGS sequence"/>
</dbReference>
<dbReference type="InterPro" id="IPR036736">
    <property type="entry name" value="ACP-like_sf"/>
</dbReference>
<dbReference type="OrthoDB" id="3696625at2"/>
<dbReference type="RefSeq" id="WP_106619260.1">
    <property type="nucleotide sequence ID" value="NZ_PYAX01000015.1"/>
</dbReference>
<dbReference type="PROSITE" id="PS50075">
    <property type="entry name" value="CARRIER"/>
    <property type="match status" value="1"/>
</dbReference>
<dbReference type="EMBL" id="PYAX01000015">
    <property type="protein sequence ID" value="PSL52092.1"/>
    <property type="molecule type" value="Genomic_DNA"/>
</dbReference>
<organism evidence="2 3">
    <name type="scientific">Saccharothrix carnea</name>
    <dbReference type="NCBI Taxonomy" id="1280637"/>
    <lineage>
        <taxon>Bacteria</taxon>
        <taxon>Bacillati</taxon>
        <taxon>Actinomycetota</taxon>
        <taxon>Actinomycetes</taxon>
        <taxon>Pseudonocardiales</taxon>
        <taxon>Pseudonocardiaceae</taxon>
        <taxon>Saccharothrix</taxon>
    </lineage>
</organism>
<protein>
    <submittedName>
        <fullName evidence="2">Acyl carrier protein</fullName>
    </submittedName>
</protein>
<dbReference type="AlphaFoldDB" id="A0A2P8I0X4"/>
<sequence>MTAPDAQVDSALRDRVVEAMTTVLKRLVEREEPITEDMHMADELGVSSSLGLELLLEVEEQLGIQIDVERMRPDELLTVGELATFIAGHSRPW</sequence>
<evidence type="ECO:0000313" key="2">
    <source>
        <dbReference type="EMBL" id="PSL52092.1"/>
    </source>
</evidence>
<dbReference type="SUPFAM" id="SSF47336">
    <property type="entry name" value="ACP-like"/>
    <property type="match status" value="1"/>
</dbReference>
<proteinExistence type="predicted"/>